<feature type="compositionally biased region" description="Basic and acidic residues" evidence="1">
    <location>
        <begin position="63"/>
        <end position="87"/>
    </location>
</feature>
<gene>
    <name evidence="2" type="ORF">DPMN_116586</name>
</gene>
<reference evidence="2" key="1">
    <citation type="journal article" date="2019" name="bioRxiv">
        <title>The Genome of the Zebra Mussel, Dreissena polymorpha: A Resource for Invasive Species Research.</title>
        <authorList>
            <person name="McCartney M.A."/>
            <person name="Auch B."/>
            <person name="Kono T."/>
            <person name="Mallez S."/>
            <person name="Zhang Y."/>
            <person name="Obille A."/>
            <person name="Becker A."/>
            <person name="Abrahante J.E."/>
            <person name="Garbe J."/>
            <person name="Badalamenti J.P."/>
            <person name="Herman A."/>
            <person name="Mangelson H."/>
            <person name="Liachko I."/>
            <person name="Sullivan S."/>
            <person name="Sone E.D."/>
            <person name="Koren S."/>
            <person name="Silverstein K.A.T."/>
            <person name="Beckman K.B."/>
            <person name="Gohl D.M."/>
        </authorList>
    </citation>
    <scope>NUCLEOTIDE SEQUENCE</scope>
    <source>
        <strain evidence="2">Duluth1</strain>
        <tissue evidence="2">Whole animal</tissue>
    </source>
</reference>
<feature type="region of interest" description="Disordered" evidence="1">
    <location>
        <begin position="58"/>
        <end position="87"/>
    </location>
</feature>
<accession>A0A9D4KP79</accession>
<dbReference type="Proteomes" id="UP000828390">
    <property type="component" value="Unassembled WGS sequence"/>
</dbReference>
<keyword evidence="3" id="KW-1185">Reference proteome</keyword>
<name>A0A9D4KP79_DREPO</name>
<sequence>GYSTTTRFPTIRPDLQYFEVGDIRGSIGEGPNSFVASRGPVVSDSCNSYDFVKTLTSSTPSELRARYDSRDLDQDSHEFTPSEFRAR</sequence>
<comment type="caution">
    <text evidence="2">The sequence shown here is derived from an EMBL/GenBank/DDBJ whole genome shotgun (WGS) entry which is preliminary data.</text>
</comment>
<evidence type="ECO:0000313" key="3">
    <source>
        <dbReference type="Proteomes" id="UP000828390"/>
    </source>
</evidence>
<reference evidence="2" key="2">
    <citation type="submission" date="2020-11" db="EMBL/GenBank/DDBJ databases">
        <authorList>
            <person name="McCartney M.A."/>
            <person name="Auch B."/>
            <person name="Kono T."/>
            <person name="Mallez S."/>
            <person name="Becker A."/>
            <person name="Gohl D.M."/>
            <person name="Silverstein K.A.T."/>
            <person name="Koren S."/>
            <person name="Bechman K.B."/>
            <person name="Herman A."/>
            <person name="Abrahante J.E."/>
            <person name="Garbe J."/>
        </authorList>
    </citation>
    <scope>NUCLEOTIDE SEQUENCE</scope>
    <source>
        <strain evidence="2">Duluth1</strain>
        <tissue evidence="2">Whole animal</tissue>
    </source>
</reference>
<proteinExistence type="predicted"/>
<dbReference type="EMBL" id="JAIWYP010000004">
    <property type="protein sequence ID" value="KAH3843079.1"/>
    <property type="molecule type" value="Genomic_DNA"/>
</dbReference>
<protein>
    <submittedName>
        <fullName evidence="2">Uncharacterized protein</fullName>
    </submittedName>
</protein>
<dbReference type="AlphaFoldDB" id="A0A9D4KP79"/>
<evidence type="ECO:0000313" key="2">
    <source>
        <dbReference type="EMBL" id="KAH3843079.1"/>
    </source>
</evidence>
<feature type="non-terminal residue" evidence="2">
    <location>
        <position position="87"/>
    </location>
</feature>
<organism evidence="2 3">
    <name type="scientific">Dreissena polymorpha</name>
    <name type="common">Zebra mussel</name>
    <name type="synonym">Mytilus polymorpha</name>
    <dbReference type="NCBI Taxonomy" id="45954"/>
    <lineage>
        <taxon>Eukaryota</taxon>
        <taxon>Metazoa</taxon>
        <taxon>Spiralia</taxon>
        <taxon>Lophotrochozoa</taxon>
        <taxon>Mollusca</taxon>
        <taxon>Bivalvia</taxon>
        <taxon>Autobranchia</taxon>
        <taxon>Heteroconchia</taxon>
        <taxon>Euheterodonta</taxon>
        <taxon>Imparidentia</taxon>
        <taxon>Neoheterodontei</taxon>
        <taxon>Myida</taxon>
        <taxon>Dreissenoidea</taxon>
        <taxon>Dreissenidae</taxon>
        <taxon>Dreissena</taxon>
    </lineage>
</organism>
<evidence type="ECO:0000256" key="1">
    <source>
        <dbReference type="SAM" id="MobiDB-lite"/>
    </source>
</evidence>